<feature type="chain" id="PRO_5037480896" description="Peptidase inhibitor family I36" evidence="1">
    <location>
        <begin position="31"/>
        <end position="127"/>
    </location>
</feature>
<dbReference type="EMBL" id="BMQA01000074">
    <property type="protein sequence ID" value="GGJ63056.1"/>
    <property type="molecule type" value="Genomic_DNA"/>
</dbReference>
<sequence>MHVLRKMRLIAAVAAAAGGLTVAAITPATATTEAWSDCPSGYFCAWSGSNGTGYRCQWAGNSESWYHDCSWAGDRYPHSVYNHGTSGLGVTIYAWTSWEKPIGGCVTRGEKVNLAGNYYVASHAWNC</sequence>
<dbReference type="AlphaFoldDB" id="A0A917P5V5"/>
<accession>A0A917P5V5</accession>
<comment type="caution">
    <text evidence="2">The sequence shown here is derived from an EMBL/GenBank/DDBJ whole genome shotgun (WGS) entry which is preliminary data.</text>
</comment>
<evidence type="ECO:0000256" key="1">
    <source>
        <dbReference type="SAM" id="SignalP"/>
    </source>
</evidence>
<keyword evidence="1" id="KW-0732">Signal</keyword>
<dbReference type="Pfam" id="PF03995">
    <property type="entry name" value="Inhibitor_I36"/>
    <property type="match status" value="1"/>
</dbReference>
<protein>
    <recommendedName>
        <fullName evidence="4">Peptidase inhibitor family I36</fullName>
    </recommendedName>
</protein>
<reference evidence="2" key="2">
    <citation type="submission" date="2020-09" db="EMBL/GenBank/DDBJ databases">
        <authorList>
            <person name="Sun Q."/>
            <person name="Ohkuma M."/>
        </authorList>
    </citation>
    <scope>NUCLEOTIDE SEQUENCE</scope>
    <source>
        <strain evidence="2">JCM 3086</strain>
    </source>
</reference>
<evidence type="ECO:0008006" key="4">
    <source>
        <dbReference type="Google" id="ProtNLM"/>
    </source>
</evidence>
<proteinExistence type="predicted"/>
<feature type="signal peptide" evidence="1">
    <location>
        <begin position="1"/>
        <end position="30"/>
    </location>
</feature>
<dbReference type="RefSeq" id="WP_189316859.1">
    <property type="nucleotide sequence ID" value="NZ_BMQA01000074.1"/>
</dbReference>
<reference evidence="2" key="1">
    <citation type="journal article" date="2014" name="Int. J. Syst. Evol. Microbiol.">
        <title>Complete genome sequence of Corynebacterium casei LMG S-19264T (=DSM 44701T), isolated from a smear-ripened cheese.</title>
        <authorList>
            <consortium name="US DOE Joint Genome Institute (JGI-PGF)"/>
            <person name="Walter F."/>
            <person name="Albersmeier A."/>
            <person name="Kalinowski J."/>
            <person name="Ruckert C."/>
        </authorList>
    </citation>
    <scope>NUCLEOTIDE SEQUENCE</scope>
    <source>
        <strain evidence="2">JCM 3086</strain>
    </source>
</reference>
<keyword evidence="3" id="KW-1185">Reference proteome</keyword>
<evidence type="ECO:0000313" key="3">
    <source>
        <dbReference type="Proteomes" id="UP000657574"/>
    </source>
</evidence>
<name>A0A917P5V5_9ACTN</name>
<gene>
    <name evidence="2" type="ORF">GCM10010121_087190</name>
</gene>
<organism evidence="2 3">
    <name type="scientific">Streptomyces brasiliensis</name>
    <dbReference type="NCBI Taxonomy" id="1954"/>
    <lineage>
        <taxon>Bacteria</taxon>
        <taxon>Bacillati</taxon>
        <taxon>Actinomycetota</taxon>
        <taxon>Actinomycetes</taxon>
        <taxon>Kitasatosporales</taxon>
        <taxon>Streptomycetaceae</taxon>
        <taxon>Streptomyces</taxon>
    </lineage>
</organism>
<evidence type="ECO:0000313" key="2">
    <source>
        <dbReference type="EMBL" id="GGJ63056.1"/>
    </source>
</evidence>
<dbReference type="Proteomes" id="UP000657574">
    <property type="component" value="Unassembled WGS sequence"/>
</dbReference>